<evidence type="ECO:0000256" key="2">
    <source>
        <dbReference type="ARBA" id="ARBA00022801"/>
    </source>
</evidence>
<comment type="similarity">
    <text evidence="1 3">Belongs to the type-B carboxylesterase/lipase family.</text>
</comment>
<dbReference type="Proteomes" id="UP000184073">
    <property type="component" value="Unassembled WGS sequence"/>
</dbReference>
<dbReference type="STRING" id="1036611.A0A1L9PWQ4"/>
<feature type="domain" description="Carboxylesterase type B" evidence="4">
    <location>
        <begin position="11"/>
        <end position="472"/>
    </location>
</feature>
<dbReference type="InterPro" id="IPR019826">
    <property type="entry name" value="Carboxylesterase_B_AS"/>
</dbReference>
<evidence type="ECO:0000313" key="6">
    <source>
        <dbReference type="Proteomes" id="UP000184073"/>
    </source>
</evidence>
<dbReference type="GO" id="GO:0016787">
    <property type="term" value="F:hydrolase activity"/>
    <property type="evidence" value="ECO:0007669"/>
    <property type="project" value="UniProtKB-KW"/>
</dbReference>
<dbReference type="EC" id="3.1.1.-" evidence="3"/>
<dbReference type="Pfam" id="PF00135">
    <property type="entry name" value="COesterase"/>
    <property type="match status" value="1"/>
</dbReference>
<dbReference type="PANTHER" id="PTHR11559">
    <property type="entry name" value="CARBOXYLESTERASE"/>
    <property type="match status" value="1"/>
</dbReference>
<dbReference type="OrthoDB" id="3200163at2759"/>
<gene>
    <name evidence="5" type="ORF">ASPVEDRAFT_75159</name>
</gene>
<name>A0A1L9PWQ4_ASPVE</name>
<dbReference type="RefSeq" id="XP_040671709.1">
    <property type="nucleotide sequence ID" value="XM_040816289.1"/>
</dbReference>
<dbReference type="Gene3D" id="3.40.50.1820">
    <property type="entry name" value="alpha/beta hydrolase"/>
    <property type="match status" value="1"/>
</dbReference>
<dbReference type="InterPro" id="IPR050309">
    <property type="entry name" value="Type-B_Carboxylest/Lipase"/>
</dbReference>
<proteinExistence type="inferred from homology"/>
<organism evidence="5 6">
    <name type="scientific">Aspergillus versicolor CBS 583.65</name>
    <dbReference type="NCBI Taxonomy" id="1036611"/>
    <lineage>
        <taxon>Eukaryota</taxon>
        <taxon>Fungi</taxon>
        <taxon>Dikarya</taxon>
        <taxon>Ascomycota</taxon>
        <taxon>Pezizomycotina</taxon>
        <taxon>Eurotiomycetes</taxon>
        <taxon>Eurotiomycetidae</taxon>
        <taxon>Eurotiales</taxon>
        <taxon>Aspergillaceae</taxon>
        <taxon>Aspergillus</taxon>
        <taxon>Aspergillus subgen. Nidulantes</taxon>
    </lineage>
</organism>
<evidence type="ECO:0000313" key="5">
    <source>
        <dbReference type="EMBL" id="OJJ05947.1"/>
    </source>
</evidence>
<dbReference type="InterPro" id="IPR002018">
    <property type="entry name" value="CarbesteraseB"/>
</dbReference>
<sequence>MTTVIEYSHPSLGVVRGLTLSSTNQFLGIRYATLAGKWDPPTLSDAVAGPVDATKFGPTAISSPHGVEIEFGQIQRKLPIPELQQSETECLNLNITTPANVTPQSNLPVIVFLHGGGYAIGSNAWPQYDFKRIVALSMAEKQPVIGVNINYRLGAFGFLTSQELEAHGYQANNGLHDQYTALLWIRKNIGGFGGDPEQITVVGQSAGGVSVTHHLQSEAPLFKRMVSMSGTNLLMSPLPAQVTESTYKTVVERLGLGTLSPSDRVKTLVQMDSDTVLSAVQPGDALLPSMGGALNVKPHTYAEIYKGLAGPLDLPGRSWCQQIMIGDCQFDASIFSMMINRSREKIATSFRESLMRSLSSAAKAAQVLSAYSIAEDIPDDQAFNAILRFANDIAFFVPVLNYGHCWSGQAFIYQFNEPNPWDGLWKGHVNHILDVACLFQNYNEHFQDPQRRVAVQFARDVIAFANGHAPWAVFKWETGDLNSRVYGGREAGTPGTVVTVPGPEPRTERADTILGLMAAIPADDLARAWGAFMAGL</sequence>
<keyword evidence="2 3" id="KW-0378">Hydrolase</keyword>
<evidence type="ECO:0000259" key="4">
    <source>
        <dbReference type="Pfam" id="PF00135"/>
    </source>
</evidence>
<protein>
    <recommendedName>
        <fullName evidence="3">Carboxylic ester hydrolase</fullName>
        <ecNumber evidence="3">3.1.1.-</ecNumber>
    </recommendedName>
</protein>
<dbReference type="EMBL" id="KV878134">
    <property type="protein sequence ID" value="OJJ05947.1"/>
    <property type="molecule type" value="Genomic_DNA"/>
</dbReference>
<dbReference type="GeneID" id="63731800"/>
<reference evidence="6" key="1">
    <citation type="journal article" date="2017" name="Genome Biol.">
        <title>Comparative genomics reveals high biological diversity and specific adaptations in the industrially and medically important fungal genus Aspergillus.</title>
        <authorList>
            <person name="de Vries R.P."/>
            <person name="Riley R."/>
            <person name="Wiebenga A."/>
            <person name="Aguilar-Osorio G."/>
            <person name="Amillis S."/>
            <person name="Uchima C.A."/>
            <person name="Anderluh G."/>
            <person name="Asadollahi M."/>
            <person name="Askin M."/>
            <person name="Barry K."/>
            <person name="Battaglia E."/>
            <person name="Bayram O."/>
            <person name="Benocci T."/>
            <person name="Braus-Stromeyer S.A."/>
            <person name="Caldana C."/>
            <person name="Canovas D."/>
            <person name="Cerqueira G.C."/>
            <person name="Chen F."/>
            <person name="Chen W."/>
            <person name="Choi C."/>
            <person name="Clum A."/>
            <person name="Dos Santos R.A."/>
            <person name="Damasio A.R."/>
            <person name="Diallinas G."/>
            <person name="Emri T."/>
            <person name="Fekete E."/>
            <person name="Flipphi M."/>
            <person name="Freyberg S."/>
            <person name="Gallo A."/>
            <person name="Gournas C."/>
            <person name="Habgood R."/>
            <person name="Hainaut M."/>
            <person name="Harispe M.L."/>
            <person name="Henrissat B."/>
            <person name="Hilden K.S."/>
            <person name="Hope R."/>
            <person name="Hossain A."/>
            <person name="Karabika E."/>
            <person name="Karaffa L."/>
            <person name="Karanyi Z."/>
            <person name="Krasevec N."/>
            <person name="Kuo A."/>
            <person name="Kusch H."/>
            <person name="LaButti K."/>
            <person name="Lagendijk E.L."/>
            <person name="Lapidus A."/>
            <person name="Levasseur A."/>
            <person name="Lindquist E."/>
            <person name="Lipzen A."/>
            <person name="Logrieco A.F."/>
            <person name="MacCabe A."/>
            <person name="Maekelae M.R."/>
            <person name="Malavazi I."/>
            <person name="Melin P."/>
            <person name="Meyer V."/>
            <person name="Mielnichuk N."/>
            <person name="Miskei M."/>
            <person name="Molnar A.P."/>
            <person name="Mule G."/>
            <person name="Ngan C.Y."/>
            <person name="Orejas M."/>
            <person name="Orosz E."/>
            <person name="Ouedraogo J.P."/>
            <person name="Overkamp K.M."/>
            <person name="Park H.-S."/>
            <person name="Perrone G."/>
            <person name="Piumi F."/>
            <person name="Punt P.J."/>
            <person name="Ram A.F."/>
            <person name="Ramon A."/>
            <person name="Rauscher S."/>
            <person name="Record E."/>
            <person name="Riano-Pachon D.M."/>
            <person name="Robert V."/>
            <person name="Roehrig J."/>
            <person name="Ruller R."/>
            <person name="Salamov A."/>
            <person name="Salih N.S."/>
            <person name="Samson R.A."/>
            <person name="Sandor E."/>
            <person name="Sanguinetti M."/>
            <person name="Schuetze T."/>
            <person name="Sepcic K."/>
            <person name="Shelest E."/>
            <person name="Sherlock G."/>
            <person name="Sophianopoulou V."/>
            <person name="Squina F.M."/>
            <person name="Sun H."/>
            <person name="Susca A."/>
            <person name="Todd R.B."/>
            <person name="Tsang A."/>
            <person name="Unkles S.E."/>
            <person name="van de Wiele N."/>
            <person name="van Rossen-Uffink D."/>
            <person name="Oliveira J.V."/>
            <person name="Vesth T.C."/>
            <person name="Visser J."/>
            <person name="Yu J.-H."/>
            <person name="Zhou M."/>
            <person name="Andersen M.R."/>
            <person name="Archer D.B."/>
            <person name="Baker S.E."/>
            <person name="Benoit I."/>
            <person name="Brakhage A.A."/>
            <person name="Braus G.H."/>
            <person name="Fischer R."/>
            <person name="Frisvad J.C."/>
            <person name="Goldman G.H."/>
            <person name="Houbraken J."/>
            <person name="Oakley B."/>
            <person name="Pocsi I."/>
            <person name="Scazzocchio C."/>
            <person name="Seiboth B."/>
            <person name="vanKuyk P.A."/>
            <person name="Wortman J."/>
            <person name="Dyer P.S."/>
            <person name="Grigoriev I.V."/>
        </authorList>
    </citation>
    <scope>NUCLEOTIDE SEQUENCE [LARGE SCALE GENOMIC DNA]</scope>
    <source>
        <strain evidence="6">CBS 583.65</strain>
    </source>
</reference>
<dbReference type="InterPro" id="IPR029058">
    <property type="entry name" value="AB_hydrolase_fold"/>
</dbReference>
<keyword evidence="6" id="KW-1185">Reference proteome</keyword>
<dbReference type="AlphaFoldDB" id="A0A1L9PWQ4"/>
<dbReference type="VEuPathDB" id="FungiDB:ASPVEDRAFT_75159"/>
<evidence type="ECO:0000256" key="3">
    <source>
        <dbReference type="RuleBase" id="RU361235"/>
    </source>
</evidence>
<dbReference type="PROSITE" id="PS00122">
    <property type="entry name" value="CARBOXYLESTERASE_B_1"/>
    <property type="match status" value="1"/>
</dbReference>
<evidence type="ECO:0000256" key="1">
    <source>
        <dbReference type="ARBA" id="ARBA00005964"/>
    </source>
</evidence>
<dbReference type="SUPFAM" id="SSF53474">
    <property type="entry name" value="alpha/beta-Hydrolases"/>
    <property type="match status" value="1"/>
</dbReference>
<accession>A0A1L9PWQ4</accession>